<dbReference type="SUPFAM" id="SSF54495">
    <property type="entry name" value="UBC-like"/>
    <property type="match status" value="1"/>
</dbReference>
<dbReference type="GeneID" id="6080300"/>
<dbReference type="InterPro" id="IPR000719">
    <property type="entry name" value="Prot_kinase_dom"/>
</dbReference>
<feature type="compositionally biased region" description="Low complexity" evidence="14">
    <location>
        <begin position="628"/>
        <end position="637"/>
    </location>
</feature>
<dbReference type="PANTHER" id="PTHR11042:SF136">
    <property type="entry name" value="EIF-2-ALPHA KINASE GCN2"/>
    <property type="match status" value="1"/>
</dbReference>
<dbReference type="CDD" id="cd23823">
    <property type="entry name" value="RWD_GCN2"/>
    <property type="match status" value="1"/>
</dbReference>
<dbReference type="Proteomes" id="UP000001194">
    <property type="component" value="Unassembled WGS sequence"/>
</dbReference>
<feature type="compositionally biased region" description="Acidic residues" evidence="14">
    <location>
        <begin position="638"/>
        <end position="647"/>
    </location>
</feature>
<dbReference type="InterPro" id="IPR011009">
    <property type="entry name" value="Kinase-like_dom_sf"/>
</dbReference>
<dbReference type="FunFam" id="3.10.110.10:FF:000050">
    <property type="entry name" value="eIF-2-alpha kinase GCN2"/>
    <property type="match status" value="1"/>
</dbReference>
<dbReference type="OrthoDB" id="341578at2759"/>
<feature type="active site" description="Proton acceptor" evidence="10">
    <location>
        <position position="767"/>
    </location>
</feature>
<evidence type="ECO:0000256" key="6">
    <source>
        <dbReference type="ARBA" id="ARBA00022840"/>
    </source>
</evidence>
<feature type="binding site" evidence="11">
    <location>
        <position position="588"/>
    </location>
    <ligand>
        <name>ATP</name>
        <dbReference type="ChEBI" id="CHEBI:30616"/>
    </ligand>
</feature>
<dbReference type="PIRSF" id="PIRSF000660">
    <property type="entry name" value="Ser/Thr_PK_GCN2"/>
    <property type="match status" value="1"/>
</dbReference>
<dbReference type="InterPro" id="IPR006575">
    <property type="entry name" value="RWD_dom"/>
</dbReference>
<evidence type="ECO:0000256" key="7">
    <source>
        <dbReference type="ARBA" id="ARBA00037982"/>
    </source>
</evidence>
<evidence type="ECO:0000256" key="1">
    <source>
        <dbReference type="ARBA" id="ARBA00012513"/>
    </source>
</evidence>
<dbReference type="PROSITE" id="PS00108">
    <property type="entry name" value="PROTEIN_KINASE_ST"/>
    <property type="match status" value="1"/>
</dbReference>
<comment type="similarity">
    <text evidence="7">Belongs to the protein kinase superfamily. Ser/Thr protein kinase family. GCN2 subfamily.</text>
</comment>
<evidence type="ECO:0000313" key="18">
    <source>
        <dbReference type="Proteomes" id="UP000001194"/>
    </source>
</evidence>
<feature type="region of interest" description="Disordered" evidence="14">
    <location>
        <begin position="683"/>
        <end position="715"/>
    </location>
</feature>
<evidence type="ECO:0000313" key="17">
    <source>
        <dbReference type="EMBL" id="EDR04688.1"/>
    </source>
</evidence>
<comment type="catalytic activity">
    <reaction evidence="9">
        <text>L-seryl-[protein] + ATP = O-phospho-L-seryl-[protein] + ADP + H(+)</text>
        <dbReference type="Rhea" id="RHEA:17989"/>
        <dbReference type="Rhea" id="RHEA-COMP:9863"/>
        <dbReference type="Rhea" id="RHEA-COMP:11604"/>
        <dbReference type="ChEBI" id="CHEBI:15378"/>
        <dbReference type="ChEBI" id="CHEBI:29999"/>
        <dbReference type="ChEBI" id="CHEBI:30616"/>
        <dbReference type="ChEBI" id="CHEBI:83421"/>
        <dbReference type="ChEBI" id="CHEBI:456216"/>
        <dbReference type="EC" id="2.7.11.1"/>
    </reaction>
</comment>
<dbReference type="GO" id="GO:0005634">
    <property type="term" value="C:nucleus"/>
    <property type="evidence" value="ECO:0007669"/>
    <property type="project" value="TreeGrafter"/>
</dbReference>
<dbReference type="EMBL" id="DS547116">
    <property type="protein sequence ID" value="EDR04688.1"/>
    <property type="molecule type" value="Genomic_DNA"/>
</dbReference>
<feature type="region of interest" description="Disordered" evidence="14">
    <location>
        <begin position="628"/>
        <end position="661"/>
    </location>
</feature>
<evidence type="ECO:0000256" key="8">
    <source>
        <dbReference type="ARBA" id="ARBA00047899"/>
    </source>
</evidence>
<dbReference type="Gene3D" id="3.30.200.20">
    <property type="entry name" value="Phosphorylase Kinase, domain 1"/>
    <property type="match status" value="1"/>
</dbReference>
<dbReference type="InterPro" id="IPR016255">
    <property type="entry name" value="Gcn2"/>
</dbReference>
<accession>B0DKQ7</accession>
<dbReference type="InParanoid" id="B0DKQ7"/>
<keyword evidence="5" id="KW-0418">Kinase</keyword>
<dbReference type="Pfam" id="PF00069">
    <property type="entry name" value="Pkinase"/>
    <property type="match status" value="3"/>
</dbReference>
<dbReference type="InterPro" id="IPR050339">
    <property type="entry name" value="CC_SR_Kinase"/>
</dbReference>
<evidence type="ECO:0000259" key="16">
    <source>
        <dbReference type="PROSITE" id="PS50908"/>
    </source>
</evidence>
<comment type="catalytic activity">
    <reaction evidence="8">
        <text>L-threonyl-[protein] + ATP = O-phospho-L-threonyl-[protein] + ADP + H(+)</text>
        <dbReference type="Rhea" id="RHEA:46608"/>
        <dbReference type="Rhea" id="RHEA-COMP:11060"/>
        <dbReference type="Rhea" id="RHEA-COMP:11605"/>
        <dbReference type="ChEBI" id="CHEBI:15378"/>
        <dbReference type="ChEBI" id="CHEBI:30013"/>
        <dbReference type="ChEBI" id="CHEBI:30616"/>
        <dbReference type="ChEBI" id="CHEBI:61977"/>
        <dbReference type="ChEBI" id="CHEBI:456216"/>
        <dbReference type="EC" id="2.7.11.1"/>
    </reaction>
</comment>
<evidence type="ECO:0000256" key="12">
    <source>
        <dbReference type="PROSITE-ProRule" id="PRU10141"/>
    </source>
</evidence>
<evidence type="ECO:0000256" key="11">
    <source>
        <dbReference type="PIRSR" id="PIRSR000660-2"/>
    </source>
</evidence>
<dbReference type="SUPFAM" id="SSF55681">
    <property type="entry name" value="Class II aaRS and biotin synthetases"/>
    <property type="match status" value="1"/>
</dbReference>
<evidence type="ECO:0000256" key="4">
    <source>
        <dbReference type="ARBA" id="ARBA00022741"/>
    </source>
</evidence>
<evidence type="ECO:0000256" key="5">
    <source>
        <dbReference type="ARBA" id="ARBA00022777"/>
    </source>
</evidence>
<evidence type="ECO:0000256" key="13">
    <source>
        <dbReference type="SAM" id="Coils"/>
    </source>
</evidence>
<feature type="coiled-coil region" evidence="13">
    <location>
        <begin position="145"/>
        <end position="210"/>
    </location>
</feature>
<dbReference type="EC" id="2.7.11.1" evidence="1"/>
<dbReference type="GO" id="GO:0004694">
    <property type="term" value="F:eukaryotic translation initiation factor 2alpha kinase activity"/>
    <property type="evidence" value="ECO:0007669"/>
    <property type="project" value="InterPro"/>
</dbReference>
<keyword evidence="18" id="KW-1185">Reference proteome</keyword>
<dbReference type="Pfam" id="PF13393">
    <property type="entry name" value="tRNA-synt_His"/>
    <property type="match status" value="1"/>
</dbReference>
<dbReference type="SMART" id="SM00591">
    <property type="entry name" value="RWD"/>
    <property type="match status" value="1"/>
</dbReference>
<dbReference type="PANTHER" id="PTHR11042">
    <property type="entry name" value="EUKARYOTIC TRANSLATION INITIATION FACTOR 2-ALPHA KINASE EIF2-ALPHA KINASE -RELATED"/>
    <property type="match status" value="1"/>
</dbReference>
<evidence type="ECO:0000259" key="15">
    <source>
        <dbReference type="PROSITE" id="PS50011"/>
    </source>
</evidence>
<keyword evidence="6 11" id="KW-0067">ATP-binding</keyword>
<feature type="binding site" evidence="11">
    <location>
        <begin position="565"/>
        <end position="573"/>
    </location>
    <ligand>
        <name>ATP</name>
        <dbReference type="ChEBI" id="CHEBI:30616"/>
    </ligand>
</feature>
<dbReference type="SUPFAM" id="SSF56112">
    <property type="entry name" value="Protein kinase-like (PK-like)"/>
    <property type="match status" value="2"/>
</dbReference>
<evidence type="ECO:0000256" key="9">
    <source>
        <dbReference type="ARBA" id="ARBA00048679"/>
    </source>
</evidence>
<dbReference type="Gene3D" id="1.10.510.10">
    <property type="entry name" value="Transferase(Phosphotransferase) domain 1"/>
    <property type="match status" value="2"/>
</dbReference>
<gene>
    <name evidence="17" type="ORF">LACBIDRAFT_294998</name>
</gene>
<dbReference type="GO" id="GO:0009893">
    <property type="term" value="P:positive regulation of metabolic process"/>
    <property type="evidence" value="ECO:0007669"/>
    <property type="project" value="UniProtKB-ARBA"/>
</dbReference>
<dbReference type="PROSITE" id="PS50011">
    <property type="entry name" value="PROTEIN_KINASE_DOM"/>
    <property type="match status" value="2"/>
</dbReference>
<dbReference type="InterPro" id="IPR008271">
    <property type="entry name" value="Ser/Thr_kinase_AS"/>
</dbReference>
<reference evidence="17 18" key="1">
    <citation type="journal article" date="2008" name="Nature">
        <title>The genome of Laccaria bicolor provides insights into mycorrhizal symbiosis.</title>
        <authorList>
            <person name="Martin F."/>
            <person name="Aerts A."/>
            <person name="Ahren D."/>
            <person name="Brun A."/>
            <person name="Danchin E.G.J."/>
            <person name="Duchaussoy F."/>
            <person name="Gibon J."/>
            <person name="Kohler A."/>
            <person name="Lindquist E."/>
            <person name="Pereda V."/>
            <person name="Salamov A."/>
            <person name="Shapiro H.J."/>
            <person name="Wuyts J."/>
            <person name="Blaudez D."/>
            <person name="Buee M."/>
            <person name="Brokstein P."/>
            <person name="Canbaeck B."/>
            <person name="Cohen D."/>
            <person name="Courty P.E."/>
            <person name="Coutinho P.M."/>
            <person name="Delaruelle C."/>
            <person name="Detter J.C."/>
            <person name="Deveau A."/>
            <person name="DiFazio S."/>
            <person name="Duplessis S."/>
            <person name="Fraissinet-Tachet L."/>
            <person name="Lucic E."/>
            <person name="Frey-Klett P."/>
            <person name="Fourrey C."/>
            <person name="Feussner I."/>
            <person name="Gay G."/>
            <person name="Grimwood J."/>
            <person name="Hoegger P.J."/>
            <person name="Jain P."/>
            <person name="Kilaru S."/>
            <person name="Labbe J."/>
            <person name="Lin Y.C."/>
            <person name="Legue V."/>
            <person name="Le Tacon F."/>
            <person name="Marmeisse R."/>
            <person name="Melayah D."/>
            <person name="Montanini B."/>
            <person name="Muratet M."/>
            <person name="Nehls U."/>
            <person name="Niculita-Hirzel H."/>
            <person name="Oudot-Le Secq M.P."/>
            <person name="Peter M."/>
            <person name="Quesneville H."/>
            <person name="Rajashekar B."/>
            <person name="Reich M."/>
            <person name="Rouhier N."/>
            <person name="Schmutz J."/>
            <person name="Yin T."/>
            <person name="Chalot M."/>
            <person name="Henrissat B."/>
            <person name="Kuees U."/>
            <person name="Lucas S."/>
            <person name="Van de Peer Y."/>
            <person name="Podila G.K."/>
            <person name="Polle A."/>
            <person name="Pukkila P.J."/>
            <person name="Richardson P.M."/>
            <person name="Rouze P."/>
            <person name="Sanders I.R."/>
            <person name="Stajich J.E."/>
            <person name="Tunlid A."/>
            <person name="Tuskan G."/>
            <person name="Grigoriev I.V."/>
        </authorList>
    </citation>
    <scope>NUCLEOTIDE SEQUENCE [LARGE SCALE GENOMIC DNA]</scope>
    <source>
        <strain evidence="18">S238N-H82 / ATCC MYA-4686</strain>
    </source>
</reference>
<evidence type="ECO:0000256" key="14">
    <source>
        <dbReference type="SAM" id="MobiDB-lite"/>
    </source>
</evidence>
<protein>
    <recommendedName>
        <fullName evidence="1">non-specific serine/threonine protein kinase</fullName>
        <ecNumber evidence="1">2.7.11.1</ecNumber>
    </recommendedName>
</protein>
<keyword evidence="13" id="KW-0175">Coiled coil</keyword>
<dbReference type="InterPro" id="IPR041715">
    <property type="entry name" value="HisRS-like_core"/>
</dbReference>
<feature type="domain" description="Protein kinase" evidence="15">
    <location>
        <begin position="225"/>
        <end position="541"/>
    </location>
</feature>
<feature type="domain" description="RWD" evidence="16">
    <location>
        <begin position="10"/>
        <end position="132"/>
    </location>
</feature>
<dbReference type="Pfam" id="PF05773">
    <property type="entry name" value="RWD"/>
    <property type="match status" value="1"/>
</dbReference>
<dbReference type="InterPro" id="IPR024435">
    <property type="entry name" value="HisRS-related_dom"/>
</dbReference>
<dbReference type="GO" id="GO:0005829">
    <property type="term" value="C:cytosol"/>
    <property type="evidence" value="ECO:0007669"/>
    <property type="project" value="TreeGrafter"/>
</dbReference>
<dbReference type="Pfam" id="PF12745">
    <property type="entry name" value="HGTP_anticodon2"/>
    <property type="match status" value="1"/>
</dbReference>
<evidence type="ECO:0000256" key="2">
    <source>
        <dbReference type="ARBA" id="ARBA00022527"/>
    </source>
</evidence>
<evidence type="ECO:0000256" key="10">
    <source>
        <dbReference type="PIRSR" id="PIRSR000660-1"/>
    </source>
</evidence>
<dbReference type="PROSITE" id="PS00107">
    <property type="entry name" value="PROTEIN_KINASE_ATP"/>
    <property type="match status" value="1"/>
</dbReference>
<dbReference type="InterPro" id="IPR017441">
    <property type="entry name" value="Protein_kinase_ATP_BS"/>
</dbReference>
<dbReference type="KEGG" id="lbc:LACBIDRAFT_294998"/>
<proteinExistence type="inferred from homology"/>
<dbReference type="GO" id="GO:0005524">
    <property type="term" value="F:ATP binding"/>
    <property type="evidence" value="ECO:0007669"/>
    <property type="project" value="UniProtKB-UniRule"/>
</dbReference>
<organism evidence="18">
    <name type="scientific">Laccaria bicolor (strain S238N-H82 / ATCC MYA-4686)</name>
    <name type="common">Bicoloured deceiver</name>
    <name type="synonym">Laccaria laccata var. bicolor</name>
    <dbReference type="NCBI Taxonomy" id="486041"/>
    <lineage>
        <taxon>Eukaryota</taxon>
        <taxon>Fungi</taxon>
        <taxon>Dikarya</taxon>
        <taxon>Basidiomycota</taxon>
        <taxon>Agaricomycotina</taxon>
        <taxon>Agaricomycetes</taxon>
        <taxon>Agaricomycetidae</taxon>
        <taxon>Agaricales</taxon>
        <taxon>Agaricineae</taxon>
        <taxon>Hydnangiaceae</taxon>
        <taxon>Laccaria</taxon>
    </lineage>
</organism>
<dbReference type="InterPro" id="IPR045864">
    <property type="entry name" value="aa-tRNA-synth_II/BPL/LPL"/>
</dbReference>
<dbReference type="Gene3D" id="3.30.930.10">
    <property type="entry name" value="Bira Bifunctional Protein, Domain 2"/>
    <property type="match status" value="1"/>
</dbReference>
<dbReference type="InterPro" id="IPR036621">
    <property type="entry name" value="Anticodon-bd_dom_sf"/>
</dbReference>
<dbReference type="GO" id="GO:0000077">
    <property type="term" value="P:DNA damage checkpoint signaling"/>
    <property type="evidence" value="ECO:0007669"/>
    <property type="project" value="InterPro"/>
</dbReference>
<dbReference type="HOGENOM" id="CLU_001222_2_0_1"/>
<name>B0DKQ7_LACBS</name>
<feature type="binding site" evidence="12">
    <location>
        <position position="589"/>
    </location>
    <ligand>
        <name>ATP</name>
        <dbReference type="ChEBI" id="CHEBI:30616"/>
    </ligand>
</feature>
<dbReference type="InterPro" id="IPR016135">
    <property type="entry name" value="UBQ-conjugating_enzyme/RWD"/>
</dbReference>
<keyword evidence="4 11" id="KW-0547">Nucleotide-binding</keyword>
<evidence type="ECO:0000256" key="3">
    <source>
        <dbReference type="ARBA" id="ARBA00022679"/>
    </source>
</evidence>
<dbReference type="Gene3D" id="3.10.110.10">
    <property type="entry name" value="Ubiquitin Conjugating Enzyme"/>
    <property type="match status" value="1"/>
</dbReference>
<dbReference type="STRING" id="486041.B0DKQ7"/>
<dbReference type="FunCoup" id="B0DKQ7">
    <property type="interactions" value="556"/>
</dbReference>
<keyword evidence="2" id="KW-0723">Serine/threonine-protein kinase</keyword>
<dbReference type="SMART" id="SM00220">
    <property type="entry name" value="S_TKc"/>
    <property type="match status" value="1"/>
</dbReference>
<sequence length="1559" mass="173816">MDSTEELQQLEITALRSIYAEDFVECPPPKAWKSLILKVVQGAGRLPQFIIKVPHPDPAHASKVNAQLLVKFPKTYPHLACPTFTLQKPAKGLTNEQLTKLSQSINGEAQKLRGSEMVFSIVTFCQDWISNNVTPPVEVVGSLALQMNQRAMDEEKARKQREAEEAEREQDRAVKAAQELDEQIQADHAMRQLIAREQQYKASRKRANSEATEVPLSSDTPIETFSHEVEVGDVYFNTVKLFHPRTDGLGVVYMADPMVDDVSTTLPLELYVVTFEDPYYSSNQGRKKLKQVEAEIQRLTTVRHQNLISVFAVKLNIPHSSGPPQLMVLSEQRPALTLHDVLQDCDSLKEERASDYLGQILSGLNAVHGADLVHRGINAGCIGLAPRDTPSSSKLVKLARVAYHTRLLDLHRSNSFGPHTPPVADEPQISDEWLSKDVKNESSLLYTRQRDLHAVGIVLLQMLMSLNVTEIFPDVQGAIFALSASPVLARQASSMLIPPKKGQVTCLSLLSELAEASCQSPVTGRNPKTPMNFGSPDLEYFRMPASAARSHTSRWKEDWEELELLGKGAFGSVVKARNRIDSRIYAVKKIRLRTMQSDSKIFREVNALSRLSHRFIVRYYTTWVETAEPTSTAASDDSSAESTDEDGMTSVPHPMSNGGRLNGGFSINIEDFDDLSESRSSFPSIHFDRSMSPTGEDTSSGEEEGDDAFGSLFKSSGSSSMVQEFVERQTLKERLDEGISEDEAWRLFLQIVDALVHMSTLGILHRDIKLTNIFIGKSNVHSYAKGDCKVGDFGLATSSLAAVDPSDVSHHVATLEADMTLEVGTRLYIAPEVQSKKRGPRNHNKADMYSLGIVFFEMNYMFSTGAERIVVLEDLRKPGVFFPHAWEAHRTRQRDIITWLLQHDPDKRPTALELSQSPLLPPRLEDEFFKGALKLMAKSDSPYHQAVLTTLFNQPVRPSRGVLYDLEADPPEHASLNDTVQDRLAAIFHLHGAVAMEPPLLMPVLDPEDEKSRATFVDRHGDVVTLPNNILVPFARLAARGNIKRIKRYHITNIYRPNPVAGHPRVSKAAIFDIITQDLGSGLVAAGAEIIAIANNCLNSFPNLSQNYDIHISHSSIVELTMSRVPAGQRDAVVEIINQSKSLPTQKRALLLKKGLLRSTAEELEILSETDDDIDDVLSRLEKVSPALLSLLQPAVDEVKATLQFALSAGVTRQIYFHPLMLGSHHTHFKDGVIVEIVRKNKHTDVLAAGGRYDNLITRYSPLKQKSEICAMGLQIAVEKITMALASFQGASVKTLVKEGRSFGFWSPRRCDVYVVSYHPGYLQDRLEVVAYLWQHNISADIMYESGLPEADHESHVDLCEREGILFTVYPRPRTGRRDHPAFKVKSILKGTEYELSRQELVGWLQHHIAEQKRIDTATSGAPVVSESVPGLLPTKDTPVSSDVQLLLPIDIKKQRKQVKQLFLDRAFETSTQIKSAIQSGMPTLAIDVTPTIFDAMVKSQSWITDEDAWKPIAAAFPTQHSAYAQQLREAILKRRSEGHPFILLFAVREERVQLLTLA</sequence>
<keyword evidence="3" id="KW-0808">Transferase</keyword>
<feature type="domain" description="Protein kinase" evidence="15">
    <location>
        <begin position="559"/>
        <end position="920"/>
    </location>
</feature>
<dbReference type="RefSeq" id="XP_001884512.1">
    <property type="nucleotide sequence ID" value="XM_001884477.1"/>
</dbReference>
<dbReference type="Gene3D" id="3.40.50.800">
    <property type="entry name" value="Anticodon-binding domain"/>
    <property type="match status" value="1"/>
</dbReference>
<dbReference type="GO" id="GO:1990625">
    <property type="term" value="P:negative regulation of cytoplasmic translational initiation in response to stress"/>
    <property type="evidence" value="ECO:0007669"/>
    <property type="project" value="TreeGrafter"/>
</dbReference>
<dbReference type="PROSITE" id="PS50908">
    <property type="entry name" value="RWD"/>
    <property type="match status" value="1"/>
</dbReference>